<sequence>MWPALGSARDGTPPPTHRATQQAAAQRNRRAINPPVAWTPDQIAGVWGRAPGKRNRKPAARKATTHKVAPTRRSLLGKLIQNRLQIRGQNRHQEHSRHLVILVNNKGRRHTISRDSLENVDKTPSRSIINRRISKRSGLHEIPRILLRRLLDIQPDDLSPGIEDLLHLRSLSPARPTPGAPDVDHDGLPGIIRKPDDLPVLKQRLPFEPLQRLALTNRVPNLDLPPRSHEIEIPGPDLGSIFTGSASSHQQQQNQKPLHAPVTRGSVAPTGSV</sequence>
<organism evidence="2 3">
    <name type="scientific">Lentzea flaviverrucosa</name>
    <dbReference type="NCBI Taxonomy" id="200379"/>
    <lineage>
        <taxon>Bacteria</taxon>
        <taxon>Bacillati</taxon>
        <taxon>Actinomycetota</taxon>
        <taxon>Actinomycetes</taxon>
        <taxon>Pseudonocardiales</taxon>
        <taxon>Pseudonocardiaceae</taxon>
        <taxon>Lentzea</taxon>
    </lineage>
</organism>
<evidence type="ECO:0000313" key="3">
    <source>
        <dbReference type="Proteomes" id="UP000199028"/>
    </source>
</evidence>
<dbReference type="Proteomes" id="UP000199028">
    <property type="component" value="Unassembled WGS sequence"/>
</dbReference>
<evidence type="ECO:0000313" key="2">
    <source>
        <dbReference type="EMBL" id="SER42366.1"/>
    </source>
</evidence>
<feature type="compositionally biased region" description="Low complexity" evidence="1">
    <location>
        <begin position="17"/>
        <end position="34"/>
    </location>
</feature>
<evidence type="ECO:0000256" key="1">
    <source>
        <dbReference type="SAM" id="MobiDB-lite"/>
    </source>
</evidence>
<dbReference type="AlphaFoldDB" id="A0A1H9P2B0"/>
<feature type="compositionally biased region" description="Basic residues" evidence="1">
    <location>
        <begin position="51"/>
        <end position="65"/>
    </location>
</feature>
<protein>
    <submittedName>
        <fullName evidence="2">Uncharacterized protein</fullName>
    </submittedName>
</protein>
<dbReference type="EMBL" id="FOFT01000005">
    <property type="protein sequence ID" value="SER42366.1"/>
    <property type="molecule type" value="Genomic_DNA"/>
</dbReference>
<keyword evidence="3" id="KW-1185">Reference proteome</keyword>
<feature type="region of interest" description="Disordered" evidence="1">
    <location>
        <begin position="1"/>
        <end position="34"/>
    </location>
</feature>
<feature type="compositionally biased region" description="Polar residues" evidence="1">
    <location>
        <begin position="242"/>
        <end position="256"/>
    </location>
</feature>
<gene>
    <name evidence="2" type="ORF">SAMN05216195_105153</name>
</gene>
<accession>A0A1H9P2B0</accession>
<feature type="region of interest" description="Disordered" evidence="1">
    <location>
        <begin position="222"/>
        <end position="273"/>
    </location>
</feature>
<reference evidence="3" key="1">
    <citation type="submission" date="2016-10" db="EMBL/GenBank/DDBJ databases">
        <authorList>
            <person name="Varghese N."/>
            <person name="Submissions S."/>
        </authorList>
    </citation>
    <scope>NUCLEOTIDE SEQUENCE [LARGE SCALE GENOMIC DNA]</scope>
    <source>
        <strain evidence="3">CGMCC 4.578</strain>
    </source>
</reference>
<proteinExistence type="predicted"/>
<feature type="region of interest" description="Disordered" evidence="1">
    <location>
        <begin position="46"/>
        <end position="68"/>
    </location>
</feature>
<name>A0A1H9P2B0_9PSEU</name>